<dbReference type="OrthoDB" id="5428259at2759"/>
<comment type="caution">
    <text evidence="2">The sequence shown here is derived from an EMBL/GenBank/DDBJ whole genome shotgun (WGS) entry which is preliminary data.</text>
</comment>
<feature type="compositionally biased region" description="Basic and acidic residues" evidence="1">
    <location>
        <begin position="580"/>
        <end position="591"/>
    </location>
</feature>
<feature type="region of interest" description="Disordered" evidence="1">
    <location>
        <begin position="77"/>
        <end position="230"/>
    </location>
</feature>
<gene>
    <name evidence="2" type="ORF">AJ80_00441</name>
</gene>
<name>A0A2B7Z3F4_POLH7</name>
<evidence type="ECO:0000313" key="2">
    <source>
        <dbReference type="EMBL" id="PGH27891.1"/>
    </source>
</evidence>
<feature type="compositionally biased region" description="Basic and acidic residues" evidence="1">
    <location>
        <begin position="110"/>
        <end position="124"/>
    </location>
</feature>
<keyword evidence="3" id="KW-1185">Reference proteome</keyword>
<dbReference type="EMBL" id="PDNA01000003">
    <property type="protein sequence ID" value="PGH27891.1"/>
    <property type="molecule type" value="Genomic_DNA"/>
</dbReference>
<dbReference type="STRING" id="1447883.A0A2B7Z3F4"/>
<reference evidence="2 3" key="1">
    <citation type="submission" date="2017-10" db="EMBL/GenBank/DDBJ databases">
        <title>Comparative genomics in systemic dimorphic fungi from Ajellomycetaceae.</title>
        <authorList>
            <person name="Munoz J.F."/>
            <person name="Mcewen J.G."/>
            <person name="Clay O.K."/>
            <person name="Cuomo C.A."/>
        </authorList>
    </citation>
    <scope>NUCLEOTIDE SEQUENCE [LARGE SCALE GENOMIC DNA]</scope>
    <source>
        <strain evidence="2 3">UAMH7299</strain>
    </source>
</reference>
<dbReference type="AlphaFoldDB" id="A0A2B7Z3F4"/>
<dbReference type="Proteomes" id="UP000224634">
    <property type="component" value="Unassembled WGS sequence"/>
</dbReference>
<feature type="region of interest" description="Disordered" evidence="1">
    <location>
        <begin position="576"/>
        <end position="595"/>
    </location>
</feature>
<accession>A0A2B7Z3F4</accession>
<feature type="compositionally biased region" description="Basic residues" evidence="1">
    <location>
        <begin position="331"/>
        <end position="340"/>
    </location>
</feature>
<feature type="region of interest" description="Disordered" evidence="1">
    <location>
        <begin position="318"/>
        <end position="365"/>
    </location>
</feature>
<evidence type="ECO:0000313" key="3">
    <source>
        <dbReference type="Proteomes" id="UP000224634"/>
    </source>
</evidence>
<sequence>MSSSALQCNICPKKPNFSDTSHLLTHVSSKGHLSHYFKLQVRSHQEPEAGELLESYDQWYRQHNLAALLSERMLTKEAKRGRGQNRATLDSTASRSKSTRTGINSAPKAAKQENRMPDFLDPRLAEPYFPPSGHDYMSKRPRISEPITALSPPSIPQPQSWQPEAQSRRYLPSRAAKTNGWKVEPQDDSDDEETSPLVRRKMGLLDRARASNPYRRPRCPVTPDPFVDNPGPDYALDDDEEGEVGAGGGEMTKLKGVLWPGMDIFDSATEQMRRKRNQKKDGSILKQMEKTSENVEPTEMVFSPGGTLRKERLISGMVDDSSPLQGETPIPKRRATRPKRPSSQSVPTMGNLRIHGRRDMKGGDRRHTMSLEELSRRALPLLDSPSMNHTLHYFGNHYVVGDPDFNLTFADVEQKHQRGFAVFGDTKMQPQPTLGDLLPREEESGANRMGLDLNSRHTFMGRNSFPQFHQTQSFDKVQPSLPKARHANRSVGKENLEPALANNDRVEQHSGHSEWPTHPQASIDGRHSSQYFYSPSLGGFSDNAFGYSSNPLSYSFQHLQNATDQMDGSFSRVHSLGTASDHKPVKTERTISPDGTVSDLDGDELGRMYLDSLTA</sequence>
<feature type="compositionally biased region" description="Polar residues" evidence="1">
    <location>
        <begin position="85"/>
        <end position="104"/>
    </location>
</feature>
<proteinExistence type="predicted"/>
<feature type="region of interest" description="Disordered" evidence="1">
    <location>
        <begin position="474"/>
        <end position="499"/>
    </location>
</feature>
<organism evidence="2 3">
    <name type="scientific">Polytolypa hystricis (strain UAMH7299)</name>
    <dbReference type="NCBI Taxonomy" id="1447883"/>
    <lineage>
        <taxon>Eukaryota</taxon>
        <taxon>Fungi</taxon>
        <taxon>Dikarya</taxon>
        <taxon>Ascomycota</taxon>
        <taxon>Pezizomycotina</taxon>
        <taxon>Eurotiomycetes</taxon>
        <taxon>Eurotiomycetidae</taxon>
        <taxon>Onygenales</taxon>
        <taxon>Onygenales incertae sedis</taxon>
        <taxon>Polytolypa</taxon>
    </lineage>
</organism>
<protein>
    <submittedName>
        <fullName evidence="2">Uncharacterized protein</fullName>
    </submittedName>
</protein>
<evidence type="ECO:0000256" key="1">
    <source>
        <dbReference type="SAM" id="MobiDB-lite"/>
    </source>
</evidence>
<feature type="region of interest" description="Disordered" evidence="1">
    <location>
        <begin position="504"/>
        <end position="523"/>
    </location>
</feature>